<accession>A0A2P8DFB5</accession>
<gene>
    <name evidence="2" type="ORF">CLV63_11369</name>
</gene>
<keyword evidence="3" id="KW-1185">Reference proteome</keyword>
<organism evidence="2 3">
    <name type="scientific">Murinocardiopsis flavida</name>
    <dbReference type="NCBI Taxonomy" id="645275"/>
    <lineage>
        <taxon>Bacteria</taxon>
        <taxon>Bacillati</taxon>
        <taxon>Actinomycetota</taxon>
        <taxon>Actinomycetes</taxon>
        <taxon>Streptosporangiales</taxon>
        <taxon>Nocardiopsidaceae</taxon>
        <taxon>Murinocardiopsis</taxon>
    </lineage>
</organism>
<name>A0A2P8DFB5_9ACTN</name>
<feature type="compositionally biased region" description="Gly residues" evidence="1">
    <location>
        <begin position="1"/>
        <end position="10"/>
    </location>
</feature>
<feature type="compositionally biased region" description="Basic and acidic residues" evidence="1">
    <location>
        <begin position="93"/>
        <end position="109"/>
    </location>
</feature>
<dbReference type="Proteomes" id="UP000240542">
    <property type="component" value="Unassembled WGS sequence"/>
</dbReference>
<reference evidence="2 3" key="1">
    <citation type="submission" date="2018-03" db="EMBL/GenBank/DDBJ databases">
        <title>Genomic Encyclopedia of Archaeal and Bacterial Type Strains, Phase II (KMG-II): from individual species to whole genera.</title>
        <authorList>
            <person name="Goeker M."/>
        </authorList>
    </citation>
    <scope>NUCLEOTIDE SEQUENCE [LARGE SCALE GENOMIC DNA]</scope>
    <source>
        <strain evidence="2 3">DSM 45312</strain>
    </source>
</reference>
<feature type="compositionally biased region" description="Gly residues" evidence="1">
    <location>
        <begin position="32"/>
        <end position="47"/>
    </location>
</feature>
<evidence type="ECO:0000313" key="3">
    <source>
        <dbReference type="Proteomes" id="UP000240542"/>
    </source>
</evidence>
<comment type="caution">
    <text evidence="2">The sequence shown here is derived from an EMBL/GenBank/DDBJ whole genome shotgun (WGS) entry which is preliminary data.</text>
</comment>
<proteinExistence type="predicted"/>
<dbReference type="EMBL" id="PYGA01000013">
    <property type="protein sequence ID" value="PSK95906.1"/>
    <property type="molecule type" value="Genomic_DNA"/>
</dbReference>
<feature type="compositionally biased region" description="Basic residues" evidence="1">
    <location>
        <begin position="65"/>
        <end position="81"/>
    </location>
</feature>
<dbReference type="AlphaFoldDB" id="A0A2P8DFB5"/>
<feature type="region of interest" description="Disordered" evidence="1">
    <location>
        <begin position="206"/>
        <end position="259"/>
    </location>
</feature>
<feature type="region of interest" description="Disordered" evidence="1">
    <location>
        <begin position="166"/>
        <end position="194"/>
    </location>
</feature>
<evidence type="ECO:0000313" key="2">
    <source>
        <dbReference type="EMBL" id="PSK95906.1"/>
    </source>
</evidence>
<feature type="region of interest" description="Disordered" evidence="1">
    <location>
        <begin position="1"/>
        <end position="124"/>
    </location>
</feature>
<evidence type="ECO:0000256" key="1">
    <source>
        <dbReference type="SAM" id="MobiDB-lite"/>
    </source>
</evidence>
<sequence>MRGAGGPVGGGRDRVVPPLRGFPYRRGRRRGPPGGGARAPQPGGGTPTRGRPRRARVAGGAARITRTRCGRPRPPPLRRIRCTPIAVDRGRHHPETGREFRARRDDGIPGRRSRPAADPGGPGACAARAVRLMRRIRRRRAGGDIRGPFRRFSRGANAGVYLDHIGAGPGDSPPRAARCRAGGGRPARGGVWSNASESASGIRCATINADPSPSWSGGRPGAEFGGRSADMPALFRRRSGPSAGARCGGAGGSPCRSGGHSDLLKVWRSPLSVFMARCGK</sequence>
<protein>
    <submittedName>
        <fullName evidence="2">Uncharacterized protein</fullName>
    </submittedName>
</protein>